<dbReference type="Gene3D" id="3.30.300.30">
    <property type="match status" value="1"/>
</dbReference>
<dbReference type="PROSITE" id="PS00012">
    <property type="entry name" value="PHOSPHOPANTETHEINE"/>
    <property type="match status" value="1"/>
</dbReference>
<keyword evidence="2" id="KW-0596">Phosphopantetheine</keyword>
<dbReference type="PROSITE" id="PS50075">
    <property type="entry name" value="CARRIER"/>
    <property type="match status" value="1"/>
</dbReference>
<comment type="cofactor">
    <cofactor evidence="1">
        <name>pantetheine 4'-phosphate</name>
        <dbReference type="ChEBI" id="CHEBI:47942"/>
    </cofactor>
</comment>
<dbReference type="Proteomes" id="UP000273405">
    <property type="component" value="Unassembled WGS sequence"/>
</dbReference>
<dbReference type="AlphaFoldDB" id="A0A3A8LZD1"/>
<dbReference type="InterPro" id="IPR036736">
    <property type="entry name" value="ACP-like_sf"/>
</dbReference>
<dbReference type="Pfam" id="PF13193">
    <property type="entry name" value="AMP-binding_C"/>
    <property type="match status" value="1"/>
</dbReference>
<comment type="caution">
    <text evidence="5">The sequence shown here is derived from an EMBL/GenBank/DDBJ whole genome shotgun (WGS) entry which is preliminary data.</text>
</comment>
<dbReference type="GO" id="GO:0044550">
    <property type="term" value="P:secondary metabolite biosynthetic process"/>
    <property type="evidence" value="ECO:0007669"/>
    <property type="project" value="TreeGrafter"/>
</dbReference>
<dbReference type="InterPro" id="IPR001242">
    <property type="entry name" value="Condensation_dom"/>
</dbReference>
<evidence type="ECO:0000256" key="2">
    <source>
        <dbReference type="ARBA" id="ARBA00022450"/>
    </source>
</evidence>
<dbReference type="InterPro" id="IPR009081">
    <property type="entry name" value="PP-bd_ACP"/>
</dbReference>
<dbReference type="Pfam" id="PF00550">
    <property type="entry name" value="PP-binding"/>
    <property type="match status" value="1"/>
</dbReference>
<dbReference type="RefSeq" id="WP_208719634.1">
    <property type="nucleotide sequence ID" value="NZ_RAWG01000646.1"/>
</dbReference>
<name>A0A3A8LZD1_9BACT</name>
<accession>A0A3A8LZD1</accession>
<feature type="non-terminal residue" evidence="5">
    <location>
        <position position="379"/>
    </location>
</feature>
<evidence type="ECO:0000256" key="3">
    <source>
        <dbReference type="ARBA" id="ARBA00022553"/>
    </source>
</evidence>
<evidence type="ECO:0000313" key="6">
    <source>
        <dbReference type="Proteomes" id="UP000273405"/>
    </source>
</evidence>
<dbReference type="Gene3D" id="3.30.559.30">
    <property type="entry name" value="Nonribosomal peptide synthetase, condensation domain"/>
    <property type="match status" value="1"/>
</dbReference>
<reference evidence="6" key="1">
    <citation type="submission" date="2018-09" db="EMBL/GenBank/DDBJ databases">
        <authorList>
            <person name="Livingstone P.G."/>
            <person name="Whitworth D.E."/>
        </authorList>
    </citation>
    <scope>NUCLEOTIDE SEQUENCE [LARGE SCALE GENOMIC DNA]</scope>
    <source>
        <strain evidence="6">CA040B</strain>
    </source>
</reference>
<keyword evidence="3" id="KW-0597">Phosphoprotein</keyword>
<keyword evidence="6" id="KW-1185">Reference proteome</keyword>
<dbReference type="InterPro" id="IPR020806">
    <property type="entry name" value="PKS_PP-bd"/>
</dbReference>
<dbReference type="PANTHER" id="PTHR45527">
    <property type="entry name" value="NONRIBOSOMAL PEPTIDE SYNTHETASE"/>
    <property type="match status" value="1"/>
</dbReference>
<feature type="domain" description="Carrier" evidence="4">
    <location>
        <begin position="78"/>
        <end position="153"/>
    </location>
</feature>
<dbReference type="InterPro" id="IPR045851">
    <property type="entry name" value="AMP-bd_C_sf"/>
</dbReference>
<dbReference type="SMART" id="SM00823">
    <property type="entry name" value="PKS_PP"/>
    <property type="match status" value="1"/>
</dbReference>
<dbReference type="SUPFAM" id="SSF47336">
    <property type="entry name" value="ACP-like"/>
    <property type="match status" value="1"/>
</dbReference>
<organism evidence="5 6">
    <name type="scientific">Corallococcus sicarius</name>
    <dbReference type="NCBI Taxonomy" id="2316726"/>
    <lineage>
        <taxon>Bacteria</taxon>
        <taxon>Pseudomonadati</taxon>
        <taxon>Myxococcota</taxon>
        <taxon>Myxococcia</taxon>
        <taxon>Myxococcales</taxon>
        <taxon>Cystobacterineae</taxon>
        <taxon>Myxococcaceae</taxon>
        <taxon>Corallococcus</taxon>
    </lineage>
</organism>
<dbReference type="SUPFAM" id="SSF56801">
    <property type="entry name" value="Acetyl-CoA synthetase-like"/>
    <property type="match status" value="1"/>
</dbReference>
<evidence type="ECO:0000313" key="5">
    <source>
        <dbReference type="EMBL" id="RKH25150.1"/>
    </source>
</evidence>
<dbReference type="GO" id="GO:0031177">
    <property type="term" value="F:phosphopantetheine binding"/>
    <property type="evidence" value="ECO:0007669"/>
    <property type="project" value="InterPro"/>
</dbReference>
<evidence type="ECO:0000259" key="4">
    <source>
        <dbReference type="PROSITE" id="PS50075"/>
    </source>
</evidence>
<dbReference type="InterPro" id="IPR029058">
    <property type="entry name" value="AB_hydrolase_fold"/>
</dbReference>
<dbReference type="GO" id="GO:0072330">
    <property type="term" value="P:monocarboxylic acid biosynthetic process"/>
    <property type="evidence" value="ECO:0007669"/>
    <property type="project" value="UniProtKB-ARBA"/>
</dbReference>
<gene>
    <name evidence="5" type="ORF">D7X12_41460</name>
</gene>
<dbReference type="GO" id="GO:0043041">
    <property type="term" value="P:amino acid activation for nonribosomal peptide biosynthetic process"/>
    <property type="evidence" value="ECO:0007669"/>
    <property type="project" value="TreeGrafter"/>
</dbReference>
<dbReference type="PANTHER" id="PTHR45527:SF1">
    <property type="entry name" value="FATTY ACID SYNTHASE"/>
    <property type="match status" value="1"/>
</dbReference>
<dbReference type="InterPro" id="IPR006162">
    <property type="entry name" value="Ppantetheine_attach_site"/>
</dbReference>
<sequence length="379" mass="41951">LLLREDSPGDKRLVAYFTASQAPQPAELRAFLEQRLPSFMVPAAFVLLDALPLTAAGKVHRAALPAPEQKGLTDSYVAPRTPTEELLANLWGDMLGHERVGVQDDFFELGGHSLLAAQLITRIRATFDRELSLNDLFDAPTVAALAAKLASAREAPDAARPPVEPGEPVEQLPLSFSQQAYWSPERGGPASPLNSVPTAFRVEGPLDEAALSQALTELVRRHEILRTTFPVEDGVPVQRIAAPGGFPLERLDLEHVREEAREDAALTRLREEAWRPFDLERGPLMRALLLRLSDARHLLLLNLHHALTDLVTGQVLLSELAALYGAFLEGRESPLPEPTLQYRDFTRWQHAGLRAEALDSLRSWWRQKLDTPLPLPALP</sequence>
<dbReference type="InterPro" id="IPR025110">
    <property type="entry name" value="AMP-bd_C"/>
</dbReference>
<feature type="non-terminal residue" evidence="5">
    <location>
        <position position="1"/>
    </location>
</feature>
<dbReference type="InterPro" id="IPR023213">
    <property type="entry name" value="CAT-like_dom_sf"/>
</dbReference>
<dbReference type="FunFam" id="1.10.1200.10:FF:000016">
    <property type="entry name" value="Non-ribosomal peptide synthase"/>
    <property type="match status" value="1"/>
</dbReference>
<dbReference type="Gene3D" id="3.30.559.10">
    <property type="entry name" value="Chloramphenicol acetyltransferase-like domain"/>
    <property type="match status" value="1"/>
</dbReference>
<dbReference type="EMBL" id="RAWG01000646">
    <property type="protein sequence ID" value="RKH25150.1"/>
    <property type="molecule type" value="Genomic_DNA"/>
</dbReference>
<dbReference type="Gene3D" id="3.40.50.1820">
    <property type="entry name" value="alpha/beta hydrolase"/>
    <property type="match status" value="1"/>
</dbReference>
<evidence type="ECO:0000256" key="1">
    <source>
        <dbReference type="ARBA" id="ARBA00001957"/>
    </source>
</evidence>
<dbReference type="Pfam" id="PF00668">
    <property type="entry name" value="Condensation"/>
    <property type="match status" value="1"/>
</dbReference>
<dbReference type="GO" id="GO:0005829">
    <property type="term" value="C:cytosol"/>
    <property type="evidence" value="ECO:0007669"/>
    <property type="project" value="TreeGrafter"/>
</dbReference>
<protein>
    <submittedName>
        <fullName evidence="5">Non-ribosomal peptide synthetase</fullName>
    </submittedName>
</protein>
<proteinExistence type="predicted"/>
<dbReference type="GO" id="GO:0003824">
    <property type="term" value="F:catalytic activity"/>
    <property type="evidence" value="ECO:0007669"/>
    <property type="project" value="InterPro"/>
</dbReference>
<dbReference type="SUPFAM" id="SSF52777">
    <property type="entry name" value="CoA-dependent acyltransferases"/>
    <property type="match status" value="1"/>
</dbReference>